<organism evidence="7 8">
    <name type="scientific">Byssothecium circinans</name>
    <dbReference type="NCBI Taxonomy" id="147558"/>
    <lineage>
        <taxon>Eukaryota</taxon>
        <taxon>Fungi</taxon>
        <taxon>Dikarya</taxon>
        <taxon>Ascomycota</taxon>
        <taxon>Pezizomycotina</taxon>
        <taxon>Dothideomycetes</taxon>
        <taxon>Pleosporomycetidae</taxon>
        <taxon>Pleosporales</taxon>
        <taxon>Massarineae</taxon>
        <taxon>Massarinaceae</taxon>
        <taxon>Byssothecium</taxon>
    </lineage>
</organism>
<protein>
    <submittedName>
        <fullName evidence="7">Cytochrome P450</fullName>
    </submittedName>
</protein>
<evidence type="ECO:0000256" key="6">
    <source>
        <dbReference type="SAM" id="Phobius"/>
    </source>
</evidence>
<dbReference type="SUPFAM" id="SSF48264">
    <property type="entry name" value="Cytochrome P450"/>
    <property type="match status" value="1"/>
</dbReference>
<dbReference type="InterPro" id="IPR036396">
    <property type="entry name" value="Cyt_P450_sf"/>
</dbReference>
<dbReference type="InterPro" id="IPR002401">
    <property type="entry name" value="Cyt_P450_E_grp-I"/>
</dbReference>
<dbReference type="GO" id="GO:0016705">
    <property type="term" value="F:oxidoreductase activity, acting on paired donors, with incorporation or reduction of molecular oxygen"/>
    <property type="evidence" value="ECO:0007669"/>
    <property type="project" value="InterPro"/>
</dbReference>
<dbReference type="GO" id="GO:0005506">
    <property type="term" value="F:iron ion binding"/>
    <property type="evidence" value="ECO:0007669"/>
    <property type="project" value="InterPro"/>
</dbReference>
<dbReference type="EMBL" id="ML977073">
    <property type="protein sequence ID" value="KAF1948160.1"/>
    <property type="molecule type" value="Genomic_DNA"/>
</dbReference>
<evidence type="ECO:0000256" key="3">
    <source>
        <dbReference type="ARBA" id="ARBA00022723"/>
    </source>
</evidence>
<dbReference type="AlphaFoldDB" id="A0A6A5T7I5"/>
<dbReference type="Proteomes" id="UP000800035">
    <property type="component" value="Unassembled WGS sequence"/>
</dbReference>
<evidence type="ECO:0000256" key="4">
    <source>
        <dbReference type="ARBA" id="ARBA00023004"/>
    </source>
</evidence>
<evidence type="ECO:0000313" key="7">
    <source>
        <dbReference type="EMBL" id="KAF1948160.1"/>
    </source>
</evidence>
<evidence type="ECO:0000313" key="8">
    <source>
        <dbReference type="Proteomes" id="UP000800035"/>
    </source>
</evidence>
<keyword evidence="5" id="KW-0349">Heme</keyword>
<dbReference type="PANTHER" id="PTHR24305">
    <property type="entry name" value="CYTOCHROME P450"/>
    <property type="match status" value="1"/>
</dbReference>
<dbReference type="GO" id="GO:0004497">
    <property type="term" value="F:monooxygenase activity"/>
    <property type="evidence" value="ECO:0007669"/>
    <property type="project" value="InterPro"/>
</dbReference>
<dbReference type="Gene3D" id="1.10.630.10">
    <property type="entry name" value="Cytochrome P450"/>
    <property type="match status" value="1"/>
</dbReference>
<comment type="cofactor">
    <cofactor evidence="1 5">
        <name>heme</name>
        <dbReference type="ChEBI" id="CHEBI:30413"/>
    </cofactor>
</comment>
<keyword evidence="6" id="KW-0812">Transmembrane</keyword>
<evidence type="ECO:0000256" key="2">
    <source>
        <dbReference type="ARBA" id="ARBA00010617"/>
    </source>
</evidence>
<accession>A0A6A5T7I5</accession>
<keyword evidence="8" id="KW-1185">Reference proteome</keyword>
<reference evidence="7" key="1">
    <citation type="journal article" date="2020" name="Stud. Mycol.">
        <title>101 Dothideomycetes genomes: a test case for predicting lifestyles and emergence of pathogens.</title>
        <authorList>
            <person name="Haridas S."/>
            <person name="Albert R."/>
            <person name="Binder M."/>
            <person name="Bloem J."/>
            <person name="Labutti K."/>
            <person name="Salamov A."/>
            <person name="Andreopoulos B."/>
            <person name="Baker S."/>
            <person name="Barry K."/>
            <person name="Bills G."/>
            <person name="Bluhm B."/>
            <person name="Cannon C."/>
            <person name="Castanera R."/>
            <person name="Culley D."/>
            <person name="Daum C."/>
            <person name="Ezra D."/>
            <person name="Gonzalez J."/>
            <person name="Henrissat B."/>
            <person name="Kuo A."/>
            <person name="Liang C."/>
            <person name="Lipzen A."/>
            <person name="Lutzoni F."/>
            <person name="Magnuson J."/>
            <person name="Mondo S."/>
            <person name="Nolan M."/>
            <person name="Ohm R."/>
            <person name="Pangilinan J."/>
            <person name="Park H.-J."/>
            <person name="Ramirez L."/>
            <person name="Alfaro M."/>
            <person name="Sun H."/>
            <person name="Tritt A."/>
            <person name="Yoshinaga Y."/>
            <person name="Zwiers L.-H."/>
            <person name="Turgeon B."/>
            <person name="Goodwin S."/>
            <person name="Spatafora J."/>
            <person name="Crous P."/>
            <person name="Grigoriev I."/>
        </authorList>
    </citation>
    <scope>NUCLEOTIDE SEQUENCE</scope>
    <source>
        <strain evidence="7">CBS 675.92</strain>
    </source>
</reference>
<dbReference type="InterPro" id="IPR001128">
    <property type="entry name" value="Cyt_P450"/>
</dbReference>
<dbReference type="PANTHER" id="PTHR24305:SF232">
    <property type="entry name" value="P450, PUTATIVE (EUROFUNG)-RELATED"/>
    <property type="match status" value="1"/>
</dbReference>
<dbReference type="OrthoDB" id="1470350at2759"/>
<name>A0A6A5T7I5_9PLEO</name>
<dbReference type="PRINTS" id="PR00463">
    <property type="entry name" value="EP450I"/>
</dbReference>
<comment type="similarity">
    <text evidence="2">Belongs to the cytochrome P450 family.</text>
</comment>
<dbReference type="GO" id="GO:0020037">
    <property type="term" value="F:heme binding"/>
    <property type="evidence" value="ECO:0007669"/>
    <property type="project" value="InterPro"/>
</dbReference>
<proteinExistence type="inferred from homology"/>
<evidence type="ECO:0000256" key="5">
    <source>
        <dbReference type="PIRSR" id="PIRSR602401-1"/>
    </source>
</evidence>
<keyword evidence="6" id="KW-0472">Membrane</keyword>
<dbReference type="InterPro" id="IPR050121">
    <property type="entry name" value="Cytochrome_P450_monoxygenase"/>
</dbReference>
<sequence>MVYLIGRCSLIAGVDVIGRFPFVLLVAILWLYYRLLPKPISGIPFDTRSTKRLLGDIPDALKHRTQTGEIWSLMRERSLELNSPIFQMFMTGPGGKPWVILTDFRESQDIQTHRQGEFDRSAFLGDVFGPLIPGNHVWMPSDERFYSNRNLIRDTMSPAFLHDVVAPILHSTTKDLLCLWEKKVRLVHRRPFQADQDIIRSVVDFILLASLGTRTDLSRKQMDQLCTPSQPEPQADVDTPVEFPKAEETPTYLAVRTLVDSIAIGMSSPIPRQHMIFALHFYPSLVRAKRSADTLMNSVLKRAWTKFYSNDSHDHRSNVSSAADLIIRREAHLAKKHNRAVIRDSPAIRDELMGFYIAGHETTSSTLCWAVKHLTQHQQVQSRVRSALRSAFQTAYIQKRLPTAGEIVRSDIPYLDAFIEENHRLGNAIPATIRRTTRETVILGHKVAKGTDVFMMSNGPGYQLPAFPVDEWKRSPTSQQTRERYGVWDQDDIAVFQPERFLRTDEEGKMRFNPYAGPVLAYGAGLRGCFGIKLAILELKVIITMIVWTFELQETPIELSSSKAHDVNTHRPEQTYLRLLRLDQ</sequence>
<feature type="transmembrane region" description="Helical" evidence="6">
    <location>
        <begin position="12"/>
        <end position="33"/>
    </location>
</feature>
<keyword evidence="6" id="KW-1133">Transmembrane helix</keyword>
<dbReference type="PRINTS" id="PR00385">
    <property type="entry name" value="P450"/>
</dbReference>
<keyword evidence="3 5" id="KW-0479">Metal-binding</keyword>
<evidence type="ECO:0000256" key="1">
    <source>
        <dbReference type="ARBA" id="ARBA00001971"/>
    </source>
</evidence>
<feature type="binding site" description="axial binding residue" evidence="5">
    <location>
        <position position="529"/>
    </location>
    <ligand>
        <name>heme</name>
        <dbReference type="ChEBI" id="CHEBI:30413"/>
    </ligand>
    <ligandPart>
        <name>Fe</name>
        <dbReference type="ChEBI" id="CHEBI:18248"/>
    </ligandPart>
</feature>
<keyword evidence="4 5" id="KW-0408">Iron</keyword>
<gene>
    <name evidence="7" type="ORF">CC80DRAFT_530116</name>
</gene>
<dbReference type="Pfam" id="PF00067">
    <property type="entry name" value="p450"/>
    <property type="match status" value="2"/>
</dbReference>